<proteinExistence type="predicted"/>
<name>A0A7W9S7A0_9HYPH</name>
<reference evidence="1 2" key="1">
    <citation type="submission" date="2020-08" db="EMBL/GenBank/DDBJ databases">
        <title>Genomic Encyclopedia of Type Strains, Phase IV (KMG-IV): sequencing the most valuable type-strain genomes for metagenomic binning, comparative biology and taxonomic classification.</title>
        <authorList>
            <person name="Goeker M."/>
        </authorList>
    </citation>
    <scope>NUCLEOTIDE SEQUENCE [LARGE SCALE GENOMIC DNA]</scope>
    <source>
        <strain evidence="1 2">DSM 11099</strain>
    </source>
</reference>
<protein>
    <submittedName>
        <fullName evidence="1">Uncharacterized protein</fullName>
    </submittedName>
</protein>
<keyword evidence="2" id="KW-1185">Reference proteome</keyword>
<organism evidence="1 2">
    <name type="scientific">Aquamicrobium lusatiense</name>
    <dbReference type="NCBI Taxonomy" id="89772"/>
    <lineage>
        <taxon>Bacteria</taxon>
        <taxon>Pseudomonadati</taxon>
        <taxon>Pseudomonadota</taxon>
        <taxon>Alphaproteobacteria</taxon>
        <taxon>Hyphomicrobiales</taxon>
        <taxon>Phyllobacteriaceae</taxon>
        <taxon>Aquamicrobium</taxon>
    </lineage>
</organism>
<dbReference type="AlphaFoldDB" id="A0A7W9S7A0"/>
<comment type="caution">
    <text evidence="1">The sequence shown here is derived from an EMBL/GenBank/DDBJ whole genome shotgun (WGS) entry which is preliminary data.</text>
</comment>
<sequence>MPDLTYQYVTRVNRVPEGTMSFEILDRTLAGNLNGPVTAAGGRYLLEPASCRCQFAGGRPD</sequence>
<evidence type="ECO:0000313" key="2">
    <source>
        <dbReference type="Proteomes" id="UP000533306"/>
    </source>
</evidence>
<dbReference type="EMBL" id="JACHEU010000005">
    <property type="protein sequence ID" value="MBB6014338.1"/>
    <property type="molecule type" value="Genomic_DNA"/>
</dbReference>
<dbReference type="Proteomes" id="UP000533306">
    <property type="component" value="Unassembled WGS sequence"/>
</dbReference>
<accession>A0A7W9S7A0</accession>
<gene>
    <name evidence="1" type="ORF">HNR59_003732</name>
</gene>
<dbReference type="RefSeq" id="WP_183832517.1">
    <property type="nucleotide sequence ID" value="NZ_JACHEU010000005.1"/>
</dbReference>
<evidence type="ECO:0000313" key="1">
    <source>
        <dbReference type="EMBL" id="MBB6014338.1"/>
    </source>
</evidence>